<dbReference type="EMBL" id="LAZR01000050">
    <property type="protein sequence ID" value="KKN98686.1"/>
    <property type="molecule type" value="Genomic_DNA"/>
</dbReference>
<dbReference type="PANTHER" id="PTHR45766">
    <property type="entry name" value="DNA ANNEALING HELICASE AND ENDONUCLEASE ZRANB3 FAMILY MEMBER"/>
    <property type="match status" value="1"/>
</dbReference>
<dbReference type="PANTHER" id="PTHR45766:SF6">
    <property type="entry name" value="SWI_SNF-RELATED MATRIX-ASSOCIATED ACTIN-DEPENDENT REGULATOR OF CHROMATIN SUBFAMILY A-LIKE PROTEIN 1"/>
    <property type="match status" value="1"/>
</dbReference>
<comment type="caution">
    <text evidence="7">The sequence shown here is derived from an EMBL/GenBank/DDBJ whole genome shotgun (WGS) entry which is preliminary data.</text>
</comment>
<dbReference type="InterPro" id="IPR001650">
    <property type="entry name" value="Helicase_C-like"/>
</dbReference>
<evidence type="ECO:0008006" key="8">
    <source>
        <dbReference type="Google" id="ProtNLM"/>
    </source>
</evidence>
<dbReference type="InterPro" id="IPR049730">
    <property type="entry name" value="SNF2/RAD54-like_C"/>
</dbReference>
<dbReference type="GO" id="GO:0043596">
    <property type="term" value="C:nuclear replication fork"/>
    <property type="evidence" value="ECO:0007669"/>
    <property type="project" value="TreeGrafter"/>
</dbReference>
<dbReference type="InterPro" id="IPR057342">
    <property type="entry name" value="DEXDc_RapA"/>
</dbReference>
<reference evidence="7" key="1">
    <citation type="journal article" date="2015" name="Nature">
        <title>Complex archaea that bridge the gap between prokaryotes and eukaryotes.</title>
        <authorList>
            <person name="Spang A."/>
            <person name="Saw J.H."/>
            <person name="Jorgensen S.L."/>
            <person name="Zaremba-Niedzwiedzka K."/>
            <person name="Martijn J."/>
            <person name="Lind A.E."/>
            <person name="van Eijk R."/>
            <person name="Schleper C."/>
            <person name="Guy L."/>
            <person name="Ettema T.J."/>
        </authorList>
    </citation>
    <scope>NUCLEOTIDE SEQUENCE</scope>
</reference>
<gene>
    <name evidence="7" type="ORF">LCGC14_0143650</name>
</gene>
<dbReference type="InterPro" id="IPR000330">
    <property type="entry name" value="SNF2_N"/>
</dbReference>
<evidence type="ECO:0000256" key="3">
    <source>
        <dbReference type="ARBA" id="ARBA00022806"/>
    </source>
</evidence>
<dbReference type="GO" id="GO:0006281">
    <property type="term" value="P:DNA repair"/>
    <property type="evidence" value="ECO:0007669"/>
    <property type="project" value="TreeGrafter"/>
</dbReference>
<proteinExistence type="predicted"/>
<accession>A0A0F9XHU0</accession>
<dbReference type="CDD" id="cd18793">
    <property type="entry name" value="SF2_C_SNF"/>
    <property type="match status" value="1"/>
</dbReference>
<keyword evidence="4" id="KW-0067">ATP-binding</keyword>
<dbReference type="CDD" id="cd18011">
    <property type="entry name" value="DEXDc_RapA"/>
    <property type="match status" value="1"/>
</dbReference>
<dbReference type="PROSITE" id="PS51194">
    <property type="entry name" value="HELICASE_CTER"/>
    <property type="match status" value="1"/>
</dbReference>
<dbReference type="Gene3D" id="3.40.50.10810">
    <property type="entry name" value="Tandem AAA-ATPase domain"/>
    <property type="match status" value="1"/>
</dbReference>
<dbReference type="GO" id="GO:0031297">
    <property type="term" value="P:replication fork processing"/>
    <property type="evidence" value="ECO:0007669"/>
    <property type="project" value="TreeGrafter"/>
</dbReference>
<dbReference type="AlphaFoldDB" id="A0A0F9XHU0"/>
<keyword evidence="2" id="KW-0378">Hydrolase</keyword>
<dbReference type="PROSITE" id="PS51192">
    <property type="entry name" value="HELICASE_ATP_BIND_1"/>
    <property type="match status" value="1"/>
</dbReference>
<protein>
    <recommendedName>
        <fullName evidence="8">Helicase</fullName>
    </recommendedName>
</protein>
<dbReference type="Pfam" id="PF00271">
    <property type="entry name" value="Helicase_C"/>
    <property type="match status" value="1"/>
</dbReference>
<name>A0A0F9XHU0_9ZZZZ</name>
<evidence type="ECO:0000259" key="6">
    <source>
        <dbReference type="PROSITE" id="PS51194"/>
    </source>
</evidence>
<dbReference type="Gene3D" id="3.40.50.300">
    <property type="entry name" value="P-loop containing nucleotide triphosphate hydrolases"/>
    <property type="match status" value="1"/>
</dbReference>
<evidence type="ECO:0000259" key="5">
    <source>
        <dbReference type="PROSITE" id="PS51192"/>
    </source>
</evidence>
<keyword evidence="3" id="KW-0347">Helicase</keyword>
<dbReference type="Pfam" id="PF00176">
    <property type="entry name" value="SNF2-rel_dom"/>
    <property type="match status" value="1"/>
</dbReference>
<feature type="domain" description="Helicase C-terminal" evidence="6">
    <location>
        <begin position="659"/>
        <end position="849"/>
    </location>
</feature>
<evidence type="ECO:0000256" key="1">
    <source>
        <dbReference type="ARBA" id="ARBA00022741"/>
    </source>
</evidence>
<evidence type="ECO:0000256" key="4">
    <source>
        <dbReference type="ARBA" id="ARBA00022840"/>
    </source>
</evidence>
<dbReference type="SUPFAM" id="SSF52540">
    <property type="entry name" value="P-loop containing nucleoside triphosphate hydrolases"/>
    <property type="match status" value="1"/>
</dbReference>
<dbReference type="InterPro" id="IPR027417">
    <property type="entry name" value="P-loop_NTPase"/>
</dbReference>
<dbReference type="InterPro" id="IPR014001">
    <property type="entry name" value="Helicase_ATP-bd"/>
</dbReference>
<evidence type="ECO:0000256" key="2">
    <source>
        <dbReference type="ARBA" id="ARBA00022801"/>
    </source>
</evidence>
<keyword evidence="1" id="KW-0547">Nucleotide-binding</keyword>
<dbReference type="GO" id="GO:0005524">
    <property type="term" value="F:ATP binding"/>
    <property type="evidence" value="ECO:0007669"/>
    <property type="project" value="UniProtKB-KW"/>
</dbReference>
<dbReference type="SMART" id="SM00487">
    <property type="entry name" value="DEXDc"/>
    <property type="match status" value="1"/>
</dbReference>
<feature type="domain" description="Helicase ATP-binding" evidence="5">
    <location>
        <begin position="242"/>
        <end position="403"/>
    </location>
</feature>
<dbReference type="GO" id="GO:0004386">
    <property type="term" value="F:helicase activity"/>
    <property type="evidence" value="ECO:0007669"/>
    <property type="project" value="UniProtKB-KW"/>
</dbReference>
<dbReference type="InterPro" id="IPR038718">
    <property type="entry name" value="SNF2-like_sf"/>
</dbReference>
<sequence>MPNWIIDNRTAKLVSVLKEQLQSGTDVSLMLKNLSLSGFASLYDQLKSNKARLLLGMDDAPLPKRLACEPGEEKLLHQLNQKELAAALRKWLQSNVSAKGVPSSRLAQNLYHLNKANGEQAFIQGSSDLTAAGLGLIFSDRMDMSMGSTDAAQAGAMRQWFDQHWQDASARKIEHELHQAVEFLAADQSPELIYFLVLYRLFQELLSEIDEDAIVKSKTGIKEKDIWKKLYPFQKDGVLGVIDKLERYNGCILADSVGLGKTFEALAVIKYYELRNARVLVLAPKKLRENWTLYTQNDKRNILSRDKFSYNVLNHTDLTRSTGMSGDINLASINWGNYDLVVIDESHNFRNASIAGERHTRYSRMMDDIIRSGVKTKVLMLSATPVNNRLNDLKNQISFVTEGDDHALEQHGIADISNTLKQAQTRFNEWLKRPVETRTTEQLINSLNFGYFKILDLLTIARSRKHIEKYYNLEDIGQFPKRLKPINIKADFDTQDEFPSLKEINNIIERLNMSTFAPLKYVLMEKRADYEAKYDTKLKDGQSVFSQLDREKSLIGLIKVNLLKRLESSVHSFRLTAERLLANIEALISKLEDHSSSELESLDILEADIDSPELEALLVGSKVKVLIQDMDQARWLYDLQEDRRYLIQLVNAARNVTPQRDQKLALLKKQIEGKLNIPLNPGNRKVIVFTAFADTAQYLYHQLADWGVQKHGVYSALIEGSGRNRANNPQVRTEFNELLTAFSPTSKERAKTGLSDDANIDLLFATDCISEGQNLQDADYLINYDIHWNPVRIIQRFGRIDRLGSVNSQIQLVNFWPNIELDEYIDLEARVSGRMVLLDVSATGEENLIDADNEGRMRDLEYRRKQMTELQDNVLDLEDISGGLSITDLTLSDFKMDLGNYMKEHQDVLETCPSGLYSVVKLDSALQQNGIQPGVIFCLKSLESAQNSLQEPHALFPFYLVQVGEDGSVTLPYNQAKKVLDVFKRQSLGRRQPDPALFAQVGSSQQHRNQLQAAIAHLQGQQQEQGINSLFSRGGTSLAQSGTSGEFEVIAYLIIQDEP</sequence>
<dbReference type="SMART" id="SM00490">
    <property type="entry name" value="HELICc"/>
    <property type="match status" value="1"/>
</dbReference>
<evidence type="ECO:0000313" key="7">
    <source>
        <dbReference type="EMBL" id="KKN98686.1"/>
    </source>
</evidence>
<dbReference type="GO" id="GO:0016787">
    <property type="term" value="F:hydrolase activity"/>
    <property type="evidence" value="ECO:0007669"/>
    <property type="project" value="UniProtKB-KW"/>
</dbReference>
<organism evidence="7">
    <name type="scientific">marine sediment metagenome</name>
    <dbReference type="NCBI Taxonomy" id="412755"/>
    <lineage>
        <taxon>unclassified sequences</taxon>
        <taxon>metagenomes</taxon>
        <taxon>ecological metagenomes</taxon>
    </lineage>
</organism>